<reference evidence="6 7" key="1">
    <citation type="submission" date="2010-05" db="EMBL/GenBank/DDBJ databases">
        <title>The Genome Sequence of Thecamonas trahens ATCC 50062.</title>
        <authorList>
            <consortium name="The Broad Institute Genome Sequencing Platform"/>
            <person name="Russ C."/>
            <person name="Cuomo C."/>
            <person name="Shea T."/>
            <person name="Young S.K."/>
            <person name="Zeng Q."/>
            <person name="Koehrsen M."/>
            <person name="Haas B."/>
            <person name="Borodovsky M."/>
            <person name="Guigo R."/>
            <person name="Alvarado L."/>
            <person name="Berlin A."/>
            <person name="Bochicchio J."/>
            <person name="Borenstein D."/>
            <person name="Chapman S."/>
            <person name="Chen Z."/>
            <person name="Freedman E."/>
            <person name="Gellesch M."/>
            <person name="Goldberg J."/>
            <person name="Griggs A."/>
            <person name="Gujja S."/>
            <person name="Heilman E."/>
            <person name="Heiman D."/>
            <person name="Hepburn T."/>
            <person name="Howarth C."/>
            <person name="Jen D."/>
            <person name="Larson L."/>
            <person name="Mehta T."/>
            <person name="Park D."/>
            <person name="Pearson M."/>
            <person name="Roberts A."/>
            <person name="Saif S."/>
            <person name="Shenoy N."/>
            <person name="Sisk P."/>
            <person name="Stolte C."/>
            <person name="Sykes S."/>
            <person name="Thomson T."/>
            <person name="Walk T."/>
            <person name="White J."/>
            <person name="Yandava C."/>
            <person name="Burger G."/>
            <person name="Gray M.W."/>
            <person name="Holland P.W.H."/>
            <person name="King N."/>
            <person name="Lang F.B.F."/>
            <person name="Roger A.J."/>
            <person name="Ruiz-Trillo I."/>
            <person name="Lander E."/>
            <person name="Nusbaum C."/>
        </authorList>
    </citation>
    <scope>NUCLEOTIDE SEQUENCE [LARGE SCALE GENOMIC DNA]</scope>
    <source>
        <strain evidence="6 7">ATCC 50062</strain>
    </source>
</reference>
<protein>
    <submittedName>
        <fullName evidence="6">Uncharacterized protein</fullName>
    </submittedName>
</protein>
<organism evidence="6 7">
    <name type="scientific">Thecamonas trahens ATCC 50062</name>
    <dbReference type="NCBI Taxonomy" id="461836"/>
    <lineage>
        <taxon>Eukaryota</taxon>
        <taxon>Apusozoa</taxon>
        <taxon>Apusomonadida</taxon>
        <taxon>Apusomonadidae</taxon>
        <taxon>Thecamonas</taxon>
    </lineage>
</organism>
<dbReference type="InterPro" id="IPR011047">
    <property type="entry name" value="Quinoprotein_ADH-like_sf"/>
</dbReference>
<dbReference type="EMBL" id="GL349436">
    <property type="protein sequence ID" value="KNC52178.1"/>
    <property type="molecule type" value="Genomic_DNA"/>
</dbReference>
<evidence type="ECO:0000256" key="1">
    <source>
        <dbReference type="ARBA" id="ARBA00004496"/>
    </source>
</evidence>
<evidence type="ECO:0000256" key="3">
    <source>
        <dbReference type="ARBA" id="ARBA00022574"/>
    </source>
</evidence>
<evidence type="ECO:0000313" key="7">
    <source>
        <dbReference type="Proteomes" id="UP000054408"/>
    </source>
</evidence>
<dbReference type="SUPFAM" id="SSF50998">
    <property type="entry name" value="Quinoprotein alcohol dehydrogenase-like"/>
    <property type="match status" value="1"/>
</dbReference>
<keyword evidence="3" id="KW-0853">WD repeat</keyword>
<keyword evidence="2" id="KW-0963">Cytoplasm</keyword>
<accession>A0A0L0DLB2</accession>
<dbReference type="AlphaFoldDB" id="A0A0L0DLB2"/>
<keyword evidence="7" id="KW-1185">Reference proteome</keyword>
<gene>
    <name evidence="6" type="ORF">AMSG_01004</name>
</gene>
<dbReference type="Proteomes" id="UP000054408">
    <property type="component" value="Unassembled WGS sequence"/>
</dbReference>
<dbReference type="RefSeq" id="XP_013762181.1">
    <property type="nucleotide sequence ID" value="XM_013906727.1"/>
</dbReference>
<evidence type="ECO:0000256" key="5">
    <source>
        <dbReference type="ARBA" id="ARBA00022737"/>
    </source>
</evidence>
<dbReference type="InterPro" id="IPR051973">
    <property type="entry name" value="tRNA_Anticodon_Mtase-Reg"/>
</dbReference>
<comment type="subcellular location">
    <subcellularLocation>
        <location evidence="1">Cytoplasm</location>
    </subcellularLocation>
</comment>
<evidence type="ECO:0000256" key="2">
    <source>
        <dbReference type="ARBA" id="ARBA00022490"/>
    </source>
</evidence>
<dbReference type="PANTHER" id="PTHR14344:SF3">
    <property type="entry name" value="WD REPEAT-CONTAINING PROTEIN 6"/>
    <property type="match status" value="1"/>
</dbReference>
<dbReference type="Gene3D" id="2.130.10.10">
    <property type="entry name" value="YVTN repeat-like/Quinoprotein amine dehydrogenase"/>
    <property type="match status" value="1"/>
</dbReference>
<name>A0A0L0DLB2_THETB</name>
<proteinExistence type="predicted"/>
<dbReference type="GO" id="GO:0005737">
    <property type="term" value="C:cytoplasm"/>
    <property type="evidence" value="ECO:0007669"/>
    <property type="project" value="UniProtKB-SubCell"/>
</dbReference>
<evidence type="ECO:0000313" key="6">
    <source>
        <dbReference type="EMBL" id="KNC52178.1"/>
    </source>
</evidence>
<dbReference type="GO" id="GO:0030488">
    <property type="term" value="P:tRNA methylation"/>
    <property type="evidence" value="ECO:0007669"/>
    <property type="project" value="TreeGrafter"/>
</dbReference>
<keyword evidence="4" id="KW-0819">tRNA processing</keyword>
<dbReference type="InterPro" id="IPR015943">
    <property type="entry name" value="WD40/YVTN_repeat-like_dom_sf"/>
</dbReference>
<dbReference type="PANTHER" id="PTHR14344">
    <property type="entry name" value="WD REPEAT PROTEIN"/>
    <property type="match status" value="1"/>
</dbReference>
<keyword evidence="5" id="KW-0677">Repeat</keyword>
<dbReference type="GeneID" id="25560778"/>
<evidence type="ECO:0000256" key="4">
    <source>
        <dbReference type="ARBA" id="ARBA00022694"/>
    </source>
</evidence>
<sequence>MYSTGRDGTVSALILTTAHCDAVVDSGVASQTADGMWVLDAVATQLYDVSRQASIGLQLGHKWRLTDELTEIVAVAEDAETGDVIVAGHRGGWFAVVDLTSGAALVKFHTSSAGYQAPTVFSACTPHAESWRVAFARADGVVTELAPVSLLGRAAEVVTSRTLRPSIHGRNIGAIAVATPGGDDDALLYTFTGSIDGMVQVCRVAGDGRALEPITRLDAHDSIVRAIAVLEHSRGRLVATGGGGDGLTVWRERGIGRDRLYECVVHVHAPKAQTKSRIMALEAYELGNDGGWLGLVVAASNSRVSLARVELATGILHWRPRGFGSSAAAPTSIDVGSCPLASASDAVPGTACSLAVVGLTSGELAVFIVDRDTIDGLTLGVTIAAHATGANAVALERAPEYDDAAAGTLAWWVASGGDDHALVASLVHATVAGGSVCQVTHESQRTLRCSGAAASAITGVALAMPYAVSARGAK</sequence>